<dbReference type="AlphaFoldDB" id="A0A177ASE0"/>
<protein>
    <submittedName>
        <fullName evidence="1">Uncharacterized protein</fullName>
    </submittedName>
</protein>
<keyword evidence="2" id="KW-1185">Reference proteome</keyword>
<comment type="caution">
    <text evidence="1">The sequence shown here is derived from an EMBL/GenBank/DDBJ whole genome shotgun (WGS) entry which is preliminary data.</text>
</comment>
<dbReference type="EMBL" id="LWCA01001952">
    <property type="protein sequence ID" value="OAF64293.1"/>
    <property type="molecule type" value="Genomic_DNA"/>
</dbReference>
<sequence length="32" mass="3826">MKLNLKRHILEVVLRQMLLVVLLTLKELLLKN</sequence>
<reference evidence="1 2" key="1">
    <citation type="submission" date="2016-04" db="EMBL/GenBank/DDBJ databases">
        <title>The genome of Intoshia linei affirms orthonectids as highly simplified spiralians.</title>
        <authorList>
            <person name="Mikhailov K.V."/>
            <person name="Slusarev G.S."/>
            <person name="Nikitin M.A."/>
            <person name="Logacheva M.D."/>
            <person name="Penin A."/>
            <person name="Aleoshin V."/>
            <person name="Panchin Y.V."/>
        </authorList>
    </citation>
    <scope>NUCLEOTIDE SEQUENCE [LARGE SCALE GENOMIC DNA]</scope>
    <source>
        <strain evidence="1">Intl2013</strain>
        <tissue evidence="1">Whole animal</tissue>
    </source>
</reference>
<evidence type="ECO:0000313" key="2">
    <source>
        <dbReference type="Proteomes" id="UP000078046"/>
    </source>
</evidence>
<organism evidence="1 2">
    <name type="scientific">Intoshia linei</name>
    <dbReference type="NCBI Taxonomy" id="1819745"/>
    <lineage>
        <taxon>Eukaryota</taxon>
        <taxon>Metazoa</taxon>
        <taxon>Spiralia</taxon>
        <taxon>Lophotrochozoa</taxon>
        <taxon>Mesozoa</taxon>
        <taxon>Orthonectida</taxon>
        <taxon>Rhopaluridae</taxon>
        <taxon>Intoshia</taxon>
    </lineage>
</organism>
<proteinExistence type="predicted"/>
<dbReference type="Proteomes" id="UP000078046">
    <property type="component" value="Unassembled WGS sequence"/>
</dbReference>
<accession>A0A177ASE0</accession>
<evidence type="ECO:0000313" key="1">
    <source>
        <dbReference type="EMBL" id="OAF64293.1"/>
    </source>
</evidence>
<gene>
    <name evidence="1" type="ORF">A3Q56_07997</name>
</gene>
<name>A0A177ASE0_9BILA</name>